<gene>
    <name evidence="1" type="ORF">A6A03_14705</name>
</gene>
<name>A0A178MBA4_9CHLR</name>
<comment type="caution">
    <text evidence="1">The sequence shown here is derived from an EMBL/GenBank/DDBJ whole genome shotgun (WGS) entry which is preliminary data.</text>
</comment>
<protein>
    <submittedName>
        <fullName evidence="1">Uncharacterized protein</fullName>
    </submittedName>
</protein>
<dbReference type="InterPro" id="IPR032554">
    <property type="entry name" value="DUF4938"/>
</dbReference>
<dbReference type="RefSeq" id="WP_066787629.1">
    <property type="nucleotide sequence ID" value="NZ_LWQS01000055.1"/>
</dbReference>
<sequence length="313" mass="33509">MQRPITIVQLAALHGPNIYRPQPGVVLRASTSADHSERLRSAIKGGALAIGLVIAHLHVTAQPRSDDVLLSAFFTTNEPAIGAELCQYVIDGMNAEITGDETWDPDEPLLALRDRRQAQALPVTALQLIANARRHDLPATVLPDGRLLLGYGERSWTVTVADLRAAPGLQPPWSQLGRIPIVAVTGERYRSHTVAEQANRYQARALDHADRAAVLAALADPACPALVIGFDTNSLLREGLPFDRCDLAVITDHAGPRPPAALDDDEWLKALGLPMLCSTAPALINLTDPALHALLSYAPNGVIGWGGYATGDE</sequence>
<dbReference type="Pfam" id="PF16292">
    <property type="entry name" value="DUF4938"/>
    <property type="match status" value="1"/>
</dbReference>
<dbReference type="STRING" id="1707952.A6A03_14705"/>
<dbReference type="Proteomes" id="UP000078287">
    <property type="component" value="Unassembled WGS sequence"/>
</dbReference>
<evidence type="ECO:0000313" key="2">
    <source>
        <dbReference type="Proteomes" id="UP000078287"/>
    </source>
</evidence>
<dbReference type="AlphaFoldDB" id="A0A178MBA4"/>
<dbReference type="EMBL" id="LWQS01000055">
    <property type="protein sequence ID" value="OAN45427.1"/>
    <property type="molecule type" value="Genomic_DNA"/>
</dbReference>
<proteinExistence type="predicted"/>
<reference evidence="1 2" key="1">
    <citation type="submission" date="2016-04" db="EMBL/GenBank/DDBJ databases">
        <title>Chloroflexus islandicus sp. nov., a thermophilic filamentous anoxygenic phototrophic bacterium from geyser Strokkur (Iceland).</title>
        <authorList>
            <person name="Gaisin V.A."/>
            <person name="Kalashnikov A.M."/>
            <person name="Sukhacheva M.V."/>
            <person name="Grouzdev D.S."/>
            <person name="Ivanov T.M."/>
            <person name="Kuznetsov B."/>
            <person name="Gorlenko V.M."/>
        </authorList>
    </citation>
    <scope>NUCLEOTIDE SEQUENCE [LARGE SCALE GENOMIC DNA]</scope>
    <source>
        <strain evidence="2">isl-2</strain>
    </source>
</reference>
<accession>A0A178MBA4</accession>
<dbReference type="OrthoDB" id="146433at2"/>
<keyword evidence="2" id="KW-1185">Reference proteome</keyword>
<organism evidence="1 2">
    <name type="scientific">Chloroflexus islandicus</name>
    <dbReference type="NCBI Taxonomy" id="1707952"/>
    <lineage>
        <taxon>Bacteria</taxon>
        <taxon>Bacillati</taxon>
        <taxon>Chloroflexota</taxon>
        <taxon>Chloroflexia</taxon>
        <taxon>Chloroflexales</taxon>
        <taxon>Chloroflexineae</taxon>
        <taxon>Chloroflexaceae</taxon>
        <taxon>Chloroflexus</taxon>
    </lineage>
</organism>
<evidence type="ECO:0000313" key="1">
    <source>
        <dbReference type="EMBL" id="OAN45427.1"/>
    </source>
</evidence>